<dbReference type="EMBL" id="BJYS01000002">
    <property type="protein sequence ID" value="GEO02860.1"/>
    <property type="molecule type" value="Genomic_DNA"/>
</dbReference>
<comment type="caution">
    <text evidence="1">The sequence shown here is derived from an EMBL/GenBank/DDBJ whole genome shotgun (WGS) entry which is preliminary data.</text>
</comment>
<accession>A0A512AT53</accession>
<evidence type="ECO:0000313" key="1">
    <source>
        <dbReference type="EMBL" id="GEO02860.1"/>
    </source>
</evidence>
<dbReference type="GO" id="GO:0005975">
    <property type="term" value="P:carbohydrate metabolic process"/>
    <property type="evidence" value="ECO:0007669"/>
    <property type="project" value="InterPro"/>
</dbReference>
<dbReference type="Proteomes" id="UP000321532">
    <property type="component" value="Unassembled WGS sequence"/>
</dbReference>
<keyword evidence="2" id="KW-1185">Reference proteome</keyword>
<reference evidence="1 2" key="1">
    <citation type="submission" date="2019-07" db="EMBL/GenBank/DDBJ databases">
        <title>Whole genome shotgun sequence of Adhaeribacter aerolatus NBRC 106133.</title>
        <authorList>
            <person name="Hosoyama A."/>
            <person name="Uohara A."/>
            <person name="Ohji S."/>
            <person name="Ichikawa N."/>
        </authorList>
    </citation>
    <scope>NUCLEOTIDE SEQUENCE [LARGE SCALE GENOMIC DNA]</scope>
    <source>
        <strain evidence="1 2">NBRC 106133</strain>
    </source>
</reference>
<proteinExistence type="predicted"/>
<dbReference type="SUPFAM" id="SSF48208">
    <property type="entry name" value="Six-hairpin glycosidases"/>
    <property type="match status" value="2"/>
</dbReference>
<name>A0A512AT53_9BACT</name>
<organism evidence="1 2">
    <name type="scientific">Adhaeribacter aerolatus</name>
    <dbReference type="NCBI Taxonomy" id="670289"/>
    <lineage>
        <taxon>Bacteria</taxon>
        <taxon>Pseudomonadati</taxon>
        <taxon>Bacteroidota</taxon>
        <taxon>Cytophagia</taxon>
        <taxon>Cytophagales</taxon>
        <taxon>Hymenobacteraceae</taxon>
        <taxon>Adhaeribacter</taxon>
    </lineage>
</organism>
<sequence length="710" mass="81689">MQIEFNNFNNRELPANLLNIFPYMIKNQFLRPVKNWLLLCLFLTGNLHLAAQGLEAELQNNLSYQLLIKSPGNPAEVFNLKVAAGQNQLQIDKNMPVRVSREVRAVDGGAELNLTVEALSDTYFSLQGKFQVQGFNYDTSYTFLPGFWYRKNLRSPDKAPSVRVSKNWMVREDRLSAPLAGIFDREKQMSYSLARLDKVDEIALAPLNQGEVILSGRTELGAVGFGEENGQPYLAFAYPYQEAPHTYFRKLTLGPPVTSFLSLKKGERVTLRYRLMKFAATDYADYMRQIWTRSYDLYQPKPVTENKFSDTEVKNILAKFYKQSFVTAGNLKGFSGIHLQTHVVEKKPVLEVGFIGRVLLNAFNALEYGEQHQDQELKNIAYDVMNSYEQNGFAPTGFFREVVDAEKNTEATTYSIRRQSEGVYAALLYLDYEKQKGRHHKVWEEKIRRLLDIMLQLQSRDGSFPRKFKGDRQLVDATGGSSPSAVLPLVMGFKYFGDTNYLNAARQVIDYQEREIISKSDYFSSTLDADCEDKEASLYAATALYYMAMVTKGKEQERYVNLARQAAYFTLSWYYLWDVPFAPGQMLGDVGLKSRGWGNVSVENNHIDVFIFEFDEVLKWLAQETKEQRFTDFANVIRTSMREQLLPYQGHMVGIAKEGYYPEVVQHTQWDYGHFGKGFYNLHFAPGWTVASIWELLTDERAKTYLTRKR</sequence>
<dbReference type="AlphaFoldDB" id="A0A512AT53"/>
<gene>
    <name evidence="1" type="ORF">AAE02nite_05240</name>
</gene>
<evidence type="ECO:0000313" key="2">
    <source>
        <dbReference type="Proteomes" id="UP000321532"/>
    </source>
</evidence>
<protein>
    <submittedName>
        <fullName evidence="1">Uncharacterized protein</fullName>
    </submittedName>
</protein>
<dbReference type="InterPro" id="IPR008928">
    <property type="entry name" value="6-hairpin_glycosidase_sf"/>
</dbReference>